<keyword evidence="3" id="KW-1185">Reference proteome</keyword>
<dbReference type="RefSeq" id="WP_127198573.1">
    <property type="nucleotide sequence ID" value="NZ_RZNX01000002.1"/>
</dbReference>
<organism evidence="2 3">
    <name type="scientific">Paenibacillus zeisoli</name>
    <dbReference type="NCBI Taxonomy" id="2496267"/>
    <lineage>
        <taxon>Bacteria</taxon>
        <taxon>Bacillati</taxon>
        <taxon>Bacillota</taxon>
        <taxon>Bacilli</taxon>
        <taxon>Bacillales</taxon>
        <taxon>Paenibacillaceae</taxon>
        <taxon>Paenibacillus</taxon>
    </lineage>
</organism>
<dbReference type="EMBL" id="RZNX01000002">
    <property type="protein sequence ID" value="RUT33459.1"/>
    <property type="molecule type" value="Genomic_DNA"/>
</dbReference>
<accession>A0A433XHB3</accession>
<dbReference type="AlphaFoldDB" id="A0A433XHB3"/>
<proteinExistence type="predicted"/>
<evidence type="ECO:0000313" key="2">
    <source>
        <dbReference type="EMBL" id="RUT33459.1"/>
    </source>
</evidence>
<dbReference type="OrthoDB" id="2677857at2"/>
<evidence type="ECO:0000313" key="3">
    <source>
        <dbReference type="Proteomes" id="UP000272464"/>
    </source>
</evidence>
<evidence type="ECO:0000259" key="1">
    <source>
        <dbReference type="Pfam" id="PF10057"/>
    </source>
</evidence>
<dbReference type="Proteomes" id="UP000272464">
    <property type="component" value="Unassembled WGS sequence"/>
</dbReference>
<comment type="caution">
    <text evidence="2">The sequence shown here is derived from an EMBL/GenBank/DDBJ whole genome shotgun (WGS) entry which is preliminary data.</text>
</comment>
<protein>
    <submittedName>
        <fullName evidence="2">DUF2294 family protein</fullName>
    </submittedName>
</protein>
<dbReference type="InterPro" id="IPR018745">
    <property type="entry name" value="MpsC"/>
</dbReference>
<dbReference type="Pfam" id="PF10057">
    <property type="entry name" value="MpsC"/>
    <property type="match status" value="1"/>
</dbReference>
<feature type="domain" description="Na+-translocating membrane potential-generating system MpsC" evidence="1">
    <location>
        <begin position="7"/>
        <end position="112"/>
    </location>
</feature>
<gene>
    <name evidence="2" type="ORF">EJP77_07360</name>
</gene>
<reference evidence="2 3" key="1">
    <citation type="submission" date="2018-12" db="EMBL/GenBank/DDBJ databases">
        <authorList>
            <person name="Sun L."/>
            <person name="Chen Z."/>
        </authorList>
    </citation>
    <scope>NUCLEOTIDE SEQUENCE [LARGE SCALE GENOMIC DNA]</scope>
    <source>
        <strain evidence="2 3">3-5-3</strain>
    </source>
</reference>
<sequence>MDHIQSQQLYQLIASFTGKVFREHFGKGPESVVVSISHKFTTIYLRNFLINSERVLLEQNHESIIRQIRDQIMQRVVPEITSYLKLVLGLEPEKLYYDWDFGSKNGMLVAIFPEVIGVTEPQPKDYPGKSETERELMRISGRVQKEPLEVSSYEINPRTLLILRRGVLGELEKELIRLNCGELLRDVKRRLEKGYITGSSQMSSALGRTIADCFMEWDDELDQSITVILTNSPR</sequence>
<name>A0A433XHB3_9BACL</name>